<evidence type="ECO:0000256" key="1">
    <source>
        <dbReference type="SAM" id="MobiDB-lite"/>
    </source>
</evidence>
<dbReference type="SUPFAM" id="SSF52949">
    <property type="entry name" value="Macro domain-like"/>
    <property type="match status" value="1"/>
</dbReference>
<evidence type="ECO:0000313" key="4">
    <source>
        <dbReference type="Proteomes" id="UP000494165"/>
    </source>
</evidence>
<dbReference type="InterPro" id="IPR050892">
    <property type="entry name" value="ADP-ribose_metab_enzymes"/>
</dbReference>
<dbReference type="PANTHER" id="PTHR12521">
    <property type="entry name" value="PROTEIN C6ORF130"/>
    <property type="match status" value="1"/>
</dbReference>
<feature type="compositionally biased region" description="Low complexity" evidence="1">
    <location>
        <begin position="276"/>
        <end position="288"/>
    </location>
</feature>
<name>A0A8S1E0A9_9INSE</name>
<keyword evidence="4" id="KW-1185">Reference proteome</keyword>
<protein>
    <recommendedName>
        <fullName evidence="2">Macro domain-containing protein</fullName>
    </recommendedName>
</protein>
<dbReference type="AlphaFoldDB" id="A0A8S1E0A9"/>
<gene>
    <name evidence="3" type="ORF">CLODIP_2_CD01656</name>
</gene>
<sequence length="370" mass="40372">MWDGGYKNVSRLCPEAGLECCCQRRDRELERLHLKMEKVLNDMQIIKNSVSGQTTSVMTRQSPRRDMLADVNKSCSSRCQPDKTTPDLIAPAQIFMIAGDLFTDAPPQSAMAHCVGADFLMGAGLAVTFRRRFGFQGYLQSLSLRPGEVAQVVCDKEDRLIFHLVTKPRSAHCRPLPEDFRAAVFELARRCVKAKVSTLSIPRIGAGLDRLPCPWVRGVLEEAFAGKDIDVLVFTLPAERQQRKQRTVAPKRSWPGGARKTTRVPDAAVEGGSAGHGEALTATTGATTFPSMSSPTPAASNSSEPVLCSSPANVTLAGDSPACADKTLTPDRPITTSGRSCRVPYSERLYNDCKKRYQLLIEDVSGPESD</sequence>
<dbReference type="PROSITE" id="PS51154">
    <property type="entry name" value="MACRO"/>
    <property type="match status" value="1"/>
</dbReference>
<feature type="region of interest" description="Disordered" evidence="1">
    <location>
        <begin position="242"/>
        <end position="306"/>
    </location>
</feature>
<dbReference type="InterPro" id="IPR043472">
    <property type="entry name" value="Macro_dom-like"/>
</dbReference>
<organism evidence="3 4">
    <name type="scientific">Cloeon dipterum</name>
    <dbReference type="NCBI Taxonomy" id="197152"/>
    <lineage>
        <taxon>Eukaryota</taxon>
        <taxon>Metazoa</taxon>
        <taxon>Ecdysozoa</taxon>
        <taxon>Arthropoda</taxon>
        <taxon>Hexapoda</taxon>
        <taxon>Insecta</taxon>
        <taxon>Pterygota</taxon>
        <taxon>Palaeoptera</taxon>
        <taxon>Ephemeroptera</taxon>
        <taxon>Pisciforma</taxon>
        <taxon>Baetidae</taxon>
        <taxon>Cloeon</taxon>
    </lineage>
</organism>
<dbReference type="EMBL" id="CADEPI010000616">
    <property type="protein sequence ID" value="CAB3387726.1"/>
    <property type="molecule type" value="Genomic_DNA"/>
</dbReference>
<accession>A0A8S1E0A9</accession>
<proteinExistence type="predicted"/>
<evidence type="ECO:0000313" key="3">
    <source>
        <dbReference type="EMBL" id="CAB3387726.1"/>
    </source>
</evidence>
<feature type="domain" description="Macro" evidence="2">
    <location>
        <begin position="81"/>
        <end position="240"/>
    </location>
</feature>
<comment type="caution">
    <text evidence="3">The sequence shown here is derived from an EMBL/GenBank/DDBJ whole genome shotgun (WGS) entry which is preliminary data.</text>
</comment>
<reference evidence="3 4" key="1">
    <citation type="submission" date="2020-04" db="EMBL/GenBank/DDBJ databases">
        <authorList>
            <person name="Alioto T."/>
            <person name="Alioto T."/>
            <person name="Gomez Garrido J."/>
        </authorList>
    </citation>
    <scope>NUCLEOTIDE SEQUENCE [LARGE SCALE GENOMIC DNA]</scope>
</reference>
<dbReference type="PANTHER" id="PTHR12521:SF0">
    <property type="entry name" value="ADP-RIBOSE GLYCOHYDROLASE OARD1"/>
    <property type="match status" value="1"/>
</dbReference>
<dbReference type="OrthoDB" id="2155246at2759"/>
<dbReference type="Proteomes" id="UP000494165">
    <property type="component" value="Unassembled WGS sequence"/>
</dbReference>
<feature type="compositionally biased region" description="Polar residues" evidence="1">
    <location>
        <begin position="289"/>
        <end position="304"/>
    </location>
</feature>
<dbReference type="InterPro" id="IPR002589">
    <property type="entry name" value="Macro_dom"/>
</dbReference>
<dbReference type="CDD" id="cd02901">
    <property type="entry name" value="Macro_Poa1p-like"/>
    <property type="match status" value="1"/>
</dbReference>
<dbReference type="Gene3D" id="3.40.220.10">
    <property type="entry name" value="Leucine Aminopeptidase, subunit E, domain 1"/>
    <property type="match status" value="1"/>
</dbReference>
<evidence type="ECO:0000259" key="2">
    <source>
        <dbReference type="PROSITE" id="PS51154"/>
    </source>
</evidence>
<dbReference type="SMART" id="SM00506">
    <property type="entry name" value="A1pp"/>
    <property type="match status" value="1"/>
</dbReference>
<dbReference type="GO" id="GO:0140291">
    <property type="term" value="P:peptidyl-glutamate ADP-deribosylation"/>
    <property type="evidence" value="ECO:0007669"/>
    <property type="project" value="TreeGrafter"/>
</dbReference>